<feature type="transmembrane region" description="Helical" evidence="2">
    <location>
        <begin position="152"/>
        <end position="175"/>
    </location>
</feature>
<evidence type="ECO:0000256" key="2">
    <source>
        <dbReference type="SAM" id="Phobius"/>
    </source>
</evidence>
<dbReference type="RefSeq" id="WP_155090718.1">
    <property type="nucleotide sequence ID" value="NZ_CP102754.1"/>
</dbReference>
<protein>
    <submittedName>
        <fullName evidence="3">Uncharacterized protein</fullName>
    </submittedName>
</protein>
<dbReference type="AlphaFoldDB" id="A0A6I3LHP5"/>
<accession>A0A6I3LHP5</accession>
<comment type="caution">
    <text evidence="3">The sequence shown here is derived from an EMBL/GenBank/DDBJ whole genome shotgun (WGS) entry which is preliminary data.</text>
</comment>
<keyword evidence="2" id="KW-1133">Transmembrane helix</keyword>
<name>A0A6I3LHP5_9FLAO</name>
<feature type="transmembrane region" description="Helical" evidence="2">
    <location>
        <begin position="9"/>
        <end position="25"/>
    </location>
</feature>
<organism evidence="3 4">
    <name type="scientific">Myroides albus</name>
    <dbReference type="NCBI Taxonomy" id="2562892"/>
    <lineage>
        <taxon>Bacteria</taxon>
        <taxon>Pseudomonadati</taxon>
        <taxon>Bacteroidota</taxon>
        <taxon>Flavobacteriia</taxon>
        <taxon>Flavobacteriales</taxon>
        <taxon>Flavobacteriaceae</taxon>
        <taxon>Myroides</taxon>
    </lineage>
</organism>
<keyword evidence="2" id="KW-0472">Membrane</keyword>
<dbReference type="OrthoDB" id="9865054at2"/>
<reference evidence="3 4" key="1">
    <citation type="submission" date="2019-11" db="EMBL/GenBank/DDBJ databases">
        <title>Genome of Strain BIT-d1.</title>
        <authorList>
            <person name="Yang Y."/>
        </authorList>
    </citation>
    <scope>NUCLEOTIDE SEQUENCE [LARGE SCALE GENOMIC DNA]</scope>
    <source>
        <strain evidence="3 4">BIT-d1</strain>
    </source>
</reference>
<keyword evidence="4" id="KW-1185">Reference proteome</keyword>
<proteinExistence type="predicted"/>
<evidence type="ECO:0000313" key="3">
    <source>
        <dbReference type="EMBL" id="MTG96670.1"/>
    </source>
</evidence>
<evidence type="ECO:0000256" key="1">
    <source>
        <dbReference type="SAM" id="Coils"/>
    </source>
</evidence>
<gene>
    <name evidence="3" type="ORF">GJV76_00685</name>
</gene>
<feature type="transmembrane region" description="Helical" evidence="2">
    <location>
        <begin position="122"/>
        <end position="140"/>
    </location>
</feature>
<feature type="transmembrane region" description="Helical" evidence="2">
    <location>
        <begin position="195"/>
        <end position="219"/>
    </location>
</feature>
<keyword evidence="2" id="KW-0812">Transmembrane</keyword>
<feature type="coiled-coil region" evidence="1">
    <location>
        <begin position="53"/>
        <end position="80"/>
    </location>
</feature>
<dbReference type="EMBL" id="WMJX01000001">
    <property type="protein sequence ID" value="MTG96670.1"/>
    <property type="molecule type" value="Genomic_DNA"/>
</dbReference>
<sequence length="232" mass="27521">MKKYIIKKIPLIALVLFLIFVLYPYRHFPMAFVNMISSSEMPLGKHIIAITSYDKLKGTVQDIKQNRREIEKHIGLLNEKGEYIKHKVDSNEYDFYKTGKQITYYQNPFSQETYVFDLETQIYLIIQIGFGLLVVFFLMSKLRKLLSTKFKFIYLLYIYLFKPLFYTPLAALIIYTNITLYQSVTEESIDYPLSIVIHILSGIALIIYLYDMIILLYYYTKTKNKRIINSLQ</sequence>
<evidence type="ECO:0000313" key="4">
    <source>
        <dbReference type="Proteomes" id="UP000438760"/>
    </source>
</evidence>
<keyword evidence="1" id="KW-0175">Coiled coil</keyword>
<dbReference type="Proteomes" id="UP000438760">
    <property type="component" value="Unassembled WGS sequence"/>
</dbReference>